<protein>
    <submittedName>
        <fullName evidence="2">Sugar dehydratase</fullName>
    </submittedName>
</protein>
<dbReference type="STRING" id="1802117.A3J54_02365"/>
<evidence type="ECO:0000313" key="2">
    <source>
        <dbReference type="EMBL" id="OGZ47407.1"/>
    </source>
</evidence>
<organism evidence="2 3">
    <name type="scientific">Candidatus Ryanbacteria bacterium RIFCSPHIGHO2_02_FULL_45_13b</name>
    <dbReference type="NCBI Taxonomy" id="1802117"/>
    <lineage>
        <taxon>Bacteria</taxon>
        <taxon>Candidatus Ryaniibacteriota</taxon>
    </lineage>
</organism>
<dbReference type="Pfam" id="PF16363">
    <property type="entry name" value="GDP_Man_Dehyd"/>
    <property type="match status" value="1"/>
</dbReference>
<dbReference type="PANTHER" id="PTHR43000">
    <property type="entry name" value="DTDP-D-GLUCOSE 4,6-DEHYDRATASE-RELATED"/>
    <property type="match status" value="1"/>
</dbReference>
<dbReference type="Proteomes" id="UP000176576">
    <property type="component" value="Unassembled WGS sequence"/>
</dbReference>
<dbReference type="InterPro" id="IPR016040">
    <property type="entry name" value="NAD(P)-bd_dom"/>
</dbReference>
<dbReference type="Gene3D" id="3.40.50.720">
    <property type="entry name" value="NAD(P)-binding Rossmann-like Domain"/>
    <property type="match status" value="1"/>
</dbReference>
<sequence>MNQTYWKHKNVFVTGGTGLLGSWLVTFLADAGANITVLVRDVVPKSNLYRSGYINKVNMVRGGLEDYTTLERALGEYEIDTVFHLGAQTIVEIANRNPLSTFESNIKGTWNILEAARRSPLVRKVVTASSDKAYGIHDQLPYSEDAPLKGSHPYDVSKSAADLIAHTYFNTYKLPVAITRCGNFYGGGDLNFNRIVPGTIRSVLQGIPPVLRSDGSMIRDYFYIEDAAHAYLTLAEKMDDERIHGHAFNFSNENQISVLDLTNKILAHMGSTLQPHVLATATHEIPHQYLSAAKAKTTLDWQPRYTLDEGLQKTIAWYREFFQNS</sequence>
<reference evidence="2 3" key="1">
    <citation type="journal article" date="2016" name="Nat. Commun.">
        <title>Thousands of microbial genomes shed light on interconnected biogeochemical processes in an aquifer system.</title>
        <authorList>
            <person name="Anantharaman K."/>
            <person name="Brown C.T."/>
            <person name="Hug L.A."/>
            <person name="Sharon I."/>
            <person name="Castelle C.J."/>
            <person name="Probst A.J."/>
            <person name="Thomas B.C."/>
            <person name="Singh A."/>
            <person name="Wilkins M.J."/>
            <person name="Karaoz U."/>
            <person name="Brodie E.L."/>
            <person name="Williams K.H."/>
            <person name="Hubbard S.S."/>
            <person name="Banfield J.F."/>
        </authorList>
    </citation>
    <scope>NUCLEOTIDE SEQUENCE [LARGE SCALE GENOMIC DNA]</scope>
</reference>
<evidence type="ECO:0000259" key="1">
    <source>
        <dbReference type="Pfam" id="PF16363"/>
    </source>
</evidence>
<feature type="domain" description="NAD(P)-binding" evidence="1">
    <location>
        <begin position="12"/>
        <end position="314"/>
    </location>
</feature>
<comment type="caution">
    <text evidence="2">The sequence shown here is derived from an EMBL/GenBank/DDBJ whole genome shotgun (WGS) entry which is preliminary data.</text>
</comment>
<accession>A0A1G2GB01</accession>
<gene>
    <name evidence="2" type="ORF">A3J54_02365</name>
</gene>
<name>A0A1G2GB01_9BACT</name>
<evidence type="ECO:0000313" key="3">
    <source>
        <dbReference type="Proteomes" id="UP000176576"/>
    </source>
</evidence>
<dbReference type="InterPro" id="IPR036291">
    <property type="entry name" value="NAD(P)-bd_dom_sf"/>
</dbReference>
<dbReference type="Gene3D" id="3.90.25.10">
    <property type="entry name" value="UDP-galactose 4-epimerase, domain 1"/>
    <property type="match status" value="1"/>
</dbReference>
<proteinExistence type="predicted"/>
<dbReference type="SUPFAM" id="SSF51735">
    <property type="entry name" value="NAD(P)-binding Rossmann-fold domains"/>
    <property type="match status" value="1"/>
</dbReference>
<dbReference type="EMBL" id="MHNN01000001">
    <property type="protein sequence ID" value="OGZ47407.1"/>
    <property type="molecule type" value="Genomic_DNA"/>
</dbReference>
<dbReference type="AlphaFoldDB" id="A0A1G2GB01"/>